<proteinExistence type="predicted"/>
<dbReference type="SUPFAM" id="SSF159894">
    <property type="entry name" value="YgaC/TfoX-N like"/>
    <property type="match status" value="1"/>
</dbReference>
<name>A0AAU6PYI5_9DEIO</name>
<dbReference type="EMBL" id="CP149782">
    <property type="protein sequence ID" value="WYF43358.1"/>
    <property type="molecule type" value="Genomic_DNA"/>
</dbReference>
<gene>
    <name evidence="1" type="ORF">WDJ50_07910</name>
</gene>
<dbReference type="RefSeq" id="WP_339093965.1">
    <property type="nucleotide sequence ID" value="NZ_CP149782.1"/>
</dbReference>
<accession>A0AAU6PYI5</accession>
<dbReference type="Gene3D" id="3.30.1460.30">
    <property type="entry name" value="YgaC/TfoX-N like chaperone"/>
    <property type="match status" value="1"/>
</dbReference>
<dbReference type="AlphaFoldDB" id="A0AAU6PYI5"/>
<organism evidence="1">
    <name type="scientific">Deinococcus sp. VB142</name>
    <dbReference type="NCBI Taxonomy" id="3112952"/>
    <lineage>
        <taxon>Bacteria</taxon>
        <taxon>Thermotogati</taxon>
        <taxon>Deinococcota</taxon>
        <taxon>Deinococci</taxon>
        <taxon>Deinococcales</taxon>
        <taxon>Deinococcaceae</taxon>
        <taxon>Deinococcus</taxon>
    </lineage>
</organism>
<reference evidence="1" key="1">
    <citation type="submission" date="2024-03" db="EMBL/GenBank/DDBJ databases">
        <title>Deinococcus weizhi sp. nov., isolated from human skin.</title>
        <authorList>
            <person name="Wei Z."/>
            <person name="Tian F."/>
            <person name="Yang C."/>
            <person name="Xin L.T."/>
            <person name="Wen Z.J."/>
            <person name="Lan K.C."/>
            <person name="Yu L."/>
            <person name="Zhe W."/>
            <person name="Dan F.D."/>
            <person name="Jun W."/>
            <person name="Rui Z."/>
            <person name="Yong X.J."/>
            <person name="Ting Y."/>
            <person name="Wei X."/>
            <person name="Xu Z.G."/>
            <person name="Xin Z."/>
            <person name="Dong F.G."/>
            <person name="Ni X.M."/>
            <person name="Zheng M.G."/>
            <person name="Chun Y."/>
            <person name="Qian W.X."/>
        </authorList>
    </citation>
    <scope>NUCLEOTIDE SEQUENCE</scope>
    <source>
        <strain evidence="1">VB142</strain>
    </source>
</reference>
<protein>
    <recommendedName>
        <fullName evidence="2">TfoX N-terminal domain-containing protein</fullName>
    </recommendedName>
</protein>
<evidence type="ECO:0000313" key="1">
    <source>
        <dbReference type="EMBL" id="WYF43358.1"/>
    </source>
</evidence>
<sequence>MTDTLLDHLAAPFADDPDVQPGRIFGSPCLKVRGKVFLIVHADDVTFKLPPDAHAQAMQLPGAVRANPSGRRVLREWVTVPGAHAEHFPALAQAAAGFVGSTKKGRKNDES</sequence>
<evidence type="ECO:0008006" key="2">
    <source>
        <dbReference type="Google" id="ProtNLM"/>
    </source>
</evidence>